<feature type="region of interest" description="Disordered" evidence="1">
    <location>
        <begin position="282"/>
        <end position="302"/>
    </location>
</feature>
<evidence type="ECO:0000256" key="1">
    <source>
        <dbReference type="SAM" id="MobiDB-lite"/>
    </source>
</evidence>
<gene>
    <name evidence="2" type="ORF">PG997_008926</name>
</gene>
<evidence type="ECO:0000313" key="3">
    <source>
        <dbReference type="Proteomes" id="UP001433268"/>
    </source>
</evidence>
<reference evidence="2 3" key="1">
    <citation type="submission" date="2023-01" db="EMBL/GenBank/DDBJ databases">
        <title>Analysis of 21 Apiospora genomes using comparative genomics revels a genus with tremendous synthesis potential of carbohydrate active enzymes and secondary metabolites.</title>
        <authorList>
            <person name="Sorensen T."/>
        </authorList>
    </citation>
    <scope>NUCLEOTIDE SEQUENCE [LARGE SCALE GENOMIC DNA]</scope>
    <source>
        <strain evidence="2 3">CBS 114990</strain>
    </source>
</reference>
<dbReference type="GeneID" id="92046301"/>
<protein>
    <submittedName>
        <fullName evidence="2">Uncharacterized protein</fullName>
    </submittedName>
</protein>
<sequence>MEDTVPEMSTHYGKFQRQWQWLSTWNQVTRPWWEEQYKKWSLSPWSVVSAREWIAQFREAHIRRELLECTMLIWKMINAIGEDKYSKGFDPLLGPTMNLWASIASLMMASIPVMTGAFDRKGPRQEIWWYPSISASMQWTKPLTLHPMAIDSFVKQDEHKPGPWTYPSDGLINFWARFCPMGMTYAVPHSWLLACYNTFQKLWVHHHTTKAQGEWADFDFQIPDYDDNWAMITDGSEVNVNYYNLPVCNWMSHHAPTGTEAAFYVPSPPASPESSITGIRVAQDGSRTAARRTPRASSRGRKPLYPLHFSTGEVGNNMNDDDFWVIETDGDSGYDIFSISSMLIS</sequence>
<dbReference type="Proteomes" id="UP001433268">
    <property type="component" value="Unassembled WGS sequence"/>
</dbReference>
<dbReference type="RefSeq" id="XP_066668583.1">
    <property type="nucleotide sequence ID" value="XM_066813241.1"/>
</dbReference>
<organism evidence="2 3">
    <name type="scientific">Apiospora hydei</name>
    <dbReference type="NCBI Taxonomy" id="1337664"/>
    <lineage>
        <taxon>Eukaryota</taxon>
        <taxon>Fungi</taxon>
        <taxon>Dikarya</taxon>
        <taxon>Ascomycota</taxon>
        <taxon>Pezizomycotina</taxon>
        <taxon>Sordariomycetes</taxon>
        <taxon>Xylariomycetidae</taxon>
        <taxon>Amphisphaeriales</taxon>
        <taxon>Apiosporaceae</taxon>
        <taxon>Apiospora</taxon>
    </lineage>
</organism>
<dbReference type="EMBL" id="JAQQWN010000006">
    <property type="protein sequence ID" value="KAK8081108.1"/>
    <property type="molecule type" value="Genomic_DNA"/>
</dbReference>
<comment type="caution">
    <text evidence="2">The sequence shown here is derived from an EMBL/GenBank/DDBJ whole genome shotgun (WGS) entry which is preliminary data.</text>
</comment>
<proteinExistence type="predicted"/>
<accession>A0ABR1WG96</accession>
<keyword evidence="3" id="KW-1185">Reference proteome</keyword>
<feature type="compositionally biased region" description="Basic residues" evidence="1">
    <location>
        <begin position="289"/>
        <end position="302"/>
    </location>
</feature>
<name>A0ABR1WG96_9PEZI</name>
<evidence type="ECO:0000313" key="2">
    <source>
        <dbReference type="EMBL" id="KAK8081108.1"/>
    </source>
</evidence>